<dbReference type="OrthoDB" id="6415790at2759"/>
<feature type="transmembrane region" description="Helical" evidence="5">
    <location>
        <begin position="7"/>
        <end position="26"/>
    </location>
</feature>
<keyword evidence="3 5" id="KW-1133">Transmembrane helix</keyword>
<dbReference type="InterPro" id="IPR004752">
    <property type="entry name" value="AmpG_permease/AT-1"/>
</dbReference>
<comment type="subcellular location">
    <subcellularLocation>
        <location evidence="1">Membrane</location>
        <topology evidence="1">Multi-pass membrane protein</topology>
    </subcellularLocation>
</comment>
<evidence type="ECO:0000313" key="7">
    <source>
        <dbReference type="Proteomes" id="UP000278143"/>
    </source>
</evidence>
<sequence length="254" mass="28859">MELKHRLVNLLQGVPNGLVFGSIPFLMNDYMSYSQQAVLSLATYPYSLKLFWSPIVDALFVSRIGRRKTWIIPIQLILGVVFLWLGSNIEHYMVTTGDGWSATYKLTLILLATTFLSATQDIAVDGWALTLLPEEHLSYASTAQTIGLNTGYFLSFTVFLAFSSPEFCNTYFRSMPSDVGIFTLTNYMHFWAAIYFLVTTWLLFFKREEPMDKAGEMSIAESYQVLWRICKLPQIPQYIALLLVAKMGFVVSDA</sequence>
<dbReference type="GO" id="GO:0008521">
    <property type="term" value="F:acetyl-CoA transmembrane transporter activity"/>
    <property type="evidence" value="ECO:0007669"/>
    <property type="project" value="InterPro"/>
</dbReference>
<dbReference type="PANTHER" id="PTHR12778:SF9">
    <property type="entry name" value="ACETYL-COENZYME A TRANSPORTER 1"/>
    <property type="match status" value="1"/>
</dbReference>
<dbReference type="GO" id="GO:0016020">
    <property type="term" value="C:membrane"/>
    <property type="evidence" value="ECO:0007669"/>
    <property type="project" value="UniProtKB-SubCell"/>
</dbReference>
<dbReference type="GO" id="GO:0035348">
    <property type="term" value="P:acetyl-CoA transmembrane transport"/>
    <property type="evidence" value="ECO:0007669"/>
    <property type="project" value="InterPro"/>
</dbReference>
<evidence type="ECO:0000256" key="3">
    <source>
        <dbReference type="ARBA" id="ARBA00022989"/>
    </source>
</evidence>
<keyword evidence="2 5" id="KW-0812">Transmembrane</keyword>
<proteinExistence type="predicted"/>
<evidence type="ECO:0000256" key="2">
    <source>
        <dbReference type="ARBA" id="ARBA00022692"/>
    </source>
</evidence>
<feature type="non-terminal residue" evidence="6">
    <location>
        <position position="254"/>
    </location>
</feature>
<dbReference type="EMBL" id="KZ990049">
    <property type="protein sequence ID" value="RKP24762.1"/>
    <property type="molecule type" value="Genomic_DNA"/>
</dbReference>
<evidence type="ECO:0000313" key="6">
    <source>
        <dbReference type="EMBL" id="RKP24762.1"/>
    </source>
</evidence>
<dbReference type="InterPro" id="IPR024371">
    <property type="entry name" value="AcetylCoA_trans_1-like"/>
</dbReference>
<gene>
    <name evidence="6" type="ORF">SYNPS1DRAFT_23181</name>
</gene>
<reference evidence="7" key="1">
    <citation type="journal article" date="2018" name="Nat. Microbiol.">
        <title>Leveraging single-cell genomics to expand the fungal tree of life.</title>
        <authorList>
            <person name="Ahrendt S.R."/>
            <person name="Quandt C.A."/>
            <person name="Ciobanu D."/>
            <person name="Clum A."/>
            <person name="Salamov A."/>
            <person name="Andreopoulos B."/>
            <person name="Cheng J.F."/>
            <person name="Woyke T."/>
            <person name="Pelin A."/>
            <person name="Henrissat B."/>
            <person name="Reynolds N.K."/>
            <person name="Benny G.L."/>
            <person name="Smith M.E."/>
            <person name="James T.Y."/>
            <person name="Grigoriev I.V."/>
        </authorList>
    </citation>
    <scope>NUCLEOTIDE SEQUENCE [LARGE SCALE GENOMIC DNA]</scope>
    <source>
        <strain evidence="7">Benny S71-1</strain>
    </source>
</reference>
<keyword evidence="4 5" id="KW-0472">Membrane</keyword>
<dbReference type="Proteomes" id="UP000278143">
    <property type="component" value="Unassembled WGS sequence"/>
</dbReference>
<dbReference type="Pfam" id="PF13000">
    <property type="entry name" value="Acatn"/>
    <property type="match status" value="1"/>
</dbReference>
<dbReference type="InterPro" id="IPR036259">
    <property type="entry name" value="MFS_trans_sf"/>
</dbReference>
<accession>A0A4P9YYW1</accession>
<keyword evidence="7" id="KW-1185">Reference proteome</keyword>
<feature type="transmembrane region" description="Helical" evidence="5">
    <location>
        <begin position="145"/>
        <end position="164"/>
    </location>
</feature>
<organism evidence="6 7">
    <name type="scientific">Syncephalis pseudoplumigaleata</name>
    <dbReference type="NCBI Taxonomy" id="1712513"/>
    <lineage>
        <taxon>Eukaryota</taxon>
        <taxon>Fungi</taxon>
        <taxon>Fungi incertae sedis</taxon>
        <taxon>Zoopagomycota</taxon>
        <taxon>Zoopagomycotina</taxon>
        <taxon>Zoopagomycetes</taxon>
        <taxon>Zoopagales</taxon>
        <taxon>Piptocephalidaceae</taxon>
        <taxon>Syncephalis</taxon>
    </lineage>
</organism>
<name>A0A4P9YYW1_9FUNG</name>
<evidence type="ECO:0000256" key="4">
    <source>
        <dbReference type="ARBA" id="ARBA00023136"/>
    </source>
</evidence>
<evidence type="ECO:0000256" key="1">
    <source>
        <dbReference type="ARBA" id="ARBA00004141"/>
    </source>
</evidence>
<feature type="transmembrane region" description="Helical" evidence="5">
    <location>
        <begin position="184"/>
        <end position="204"/>
    </location>
</feature>
<evidence type="ECO:0000256" key="5">
    <source>
        <dbReference type="SAM" id="Phobius"/>
    </source>
</evidence>
<protein>
    <submittedName>
        <fullName evidence="6">Acetyl-coenzyme A transporter 1</fullName>
    </submittedName>
</protein>
<dbReference type="SUPFAM" id="SSF103473">
    <property type="entry name" value="MFS general substrate transporter"/>
    <property type="match status" value="1"/>
</dbReference>
<dbReference type="AlphaFoldDB" id="A0A4P9YYW1"/>
<dbReference type="PANTHER" id="PTHR12778">
    <property type="entry name" value="SOLUTE CARRIER FAMILY 33 ACETYL-COA TRANSPORTER -RELATED"/>
    <property type="match status" value="1"/>
</dbReference>
<feature type="transmembrane region" description="Helical" evidence="5">
    <location>
        <begin position="69"/>
        <end position="86"/>
    </location>
</feature>